<feature type="chain" id="PRO_5043141134" evidence="2">
    <location>
        <begin position="18"/>
        <end position="157"/>
    </location>
</feature>
<dbReference type="AlphaFoldDB" id="A0A183SEG5"/>
<keyword evidence="1" id="KW-0472">Membrane</keyword>
<dbReference type="WBParaSite" id="SSLN_0000270001-mRNA-1">
    <property type="protein sequence ID" value="SSLN_0000270001-mRNA-1"/>
    <property type="gene ID" value="SSLN_0000270001"/>
</dbReference>
<name>A0A183SEG5_SCHSO</name>
<feature type="signal peptide" evidence="2">
    <location>
        <begin position="1"/>
        <end position="17"/>
    </location>
</feature>
<keyword evidence="4" id="KW-1185">Reference proteome</keyword>
<evidence type="ECO:0000256" key="2">
    <source>
        <dbReference type="SAM" id="SignalP"/>
    </source>
</evidence>
<feature type="transmembrane region" description="Helical" evidence="1">
    <location>
        <begin position="135"/>
        <end position="156"/>
    </location>
</feature>
<keyword evidence="1" id="KW-1133">Transmembrane helix</keyword>
<evidence type="ECO:0000313" key="3">
    <source>
        <dbReference type="EMBL" id="VDL88998.1"/>
    </source>
</evidence>
<keyword evidence="1" id="KW-0812">Transmembrane</keyword>
<reference evidence="5" key="1">
    <citation type="submission" date="2016-06" db="UniProtKB">
        <authorList>
            <consortium name="WormBaseParasite"/>
        </authorList>
    </citation>
    <scope>IDENTIFICATION</scope>
</reference>
<evidence type="ECO:0000313" key="5">
    <source>
        <dbReference type="WBParaSite" id="SSLN_0000270001-mRNA-1"/>
    </source>
</evidence>
<dbReference type="EMBL" id="UYSU01032297">
    <property type="protein sequence ID" value="VDL88998.1"/>
    <property type="molecule type" value="Genomic_DNA"/>
</dbReference>
<keyword evidence="2" id="KW-0732">Signal</keyword>
<gene>
    <name evidence="3" type="ORF">SSLN_LOCUS2613</name>
</gene>
<evidence type="ECO:0000313" key="4">
    <source>
        <dbReference type="Proteomes" id="UP000275846"/>
    </source>
</evidence>
<accession>A0A183SEG5</accession>
<reference evidence="3 4" key="2">
    <citation type="submission" date="2018-11" db="EMBL/GenBank/DDBJ databases">
        <authorList>
            <consortium name="Pathogen Informatics"/>
        </authorList>
    </citation>
    <scope>NUCLEOTIDE SEQUENCE [LARGE SCALE GENOMIC DNA]</scope>
    <source>
        <strain evidence="3 4">NST_G2</strain>
    </source>
</reference>
<dbReference type="Proteomes" id="UP000275846">
    <property type="component" value="Unassembled WGS sequence"/>
</dbReference>
<organism evidence="5">
    <name type="scientific">Schistocephalus solidus</name>
    <name type="common">Tapeworm</name>
    <dbReference type="NCBI Taxonomy" id="70667"/>
    <lineage>
        <taxon>Eukaryota</taxon>
        <taxon>Metazoa</taxon>
        <taxon>Spiralia</taxon>
        <taxon>Lophotrochozoa</taxon>
        <taxon>Platyhelminthes</taxon>
        <taxon>Cestoda</taxon>
        <taxon>Eucestoda</taxon>
        <taxon>Diphyllobothriidea</taxon>
        <taxon>Diphyllobothriidae</taxon>
        <taxon>Schistocephalus</taxon>
    </lineage>
</organism>
<evidence type="ECO:0000256" key="1">
    <source>
        <dbReference type="SAM" id="Phobius"/>
    </source>
</evidence>
<sequence>MAASNFLLVLLLLDTSGVKELQFVGNPETQTVTIPISELEEKSGAKTASSAKKLVKENFEIEFSPSKMVIVKSEQDKTEVSAGTCTKESTENCLQAGTAIHHINVKSDMPSEQVVITLNGADSKSLQATFVKCSAAIWMSRLFVVIFASLAAFFFLN</sequence>
<proteinExistence type="predicted"/>
<protein>
    <submittedName>
        <fullName evidence="5">SAG-related sequence SRS53C</fullName>
    </submittedName>
</protein>